<evidence type="ECO:0000313" key="2">
    <source>
        <dbReference type="Proteomes" id="UP000095621"/>
    </source>
</evidence>
<dbReference type="Proteomes" id="UP000095621">
    <property type="component" value="Unassembled WGS sequence"/>
</dbReference>
<accession>A0A174YZ78</accession>
<dbReference type="OrthoDB" id="2051368at2"/>
<dbReference type="EMBL" id="CZBU01000003">
    <property type="protein sequence ID" value="CUQ77071.1"/>
    <property type="molecule type" value="Genomic_DNA"/>
</dbReference>
<gene>
    <name evidence="1" type="ORF">ERS852490_01378</name>
</gene>
<organism evidence="1 2">
    <name type="scientific">Lachnospira eligens</name>
    <dbReference type="NCBI Taxonomy" id="39485"/>
    <lineage>
        <taxon>Bacteria</taxon>
        <taxon>Bacillati</taxon>
        <taxon>Bacillota</taxon>
        <taxon>Clostridia</taxon>
        <taxon>Lachnospirales</taxon>
        <taxon>Lachnospiraceae</taxon>
        <taxon>Lachnospira</taxon>
    </lineage>
</organism>
<dbReference type="AlphaFoldDB" id="A0A174YZ78"/>
<evidence type="ECO:0000313" key="1">
    <source>
        <dbReference type="EMBL" id="CUQ77071.1"/>
    </source>
</evidence>
<proteinExistence type="predicted"/>
<name>A0A174YZ78_9FIRM</name>
<dbReference type="RefSeq" id="WP_055215514.1">
    <property type="nucleotide sequence ID" value="NZ_CZBU01000003.1"/>
</dbReference>
<protein>
    <submittedName>
        <fullName evidence="1">Uncharacterized protein</fullName>
    </submittedName>
</protein>
<reference evidence="1 2" key="1">
    <citation type="submission" date="2015-09" db="EMBL/GenBank/DDBJ databases">
        <authorList>
            <consortium name="Pathogen Informatics"/>
        </authorList>
    </citation>
    <scope>NUCLEOTIDE SEQUENCE [LARGE SCALE GENOMIC DNA]</scope>
    <source>
        <strain evidence="1 2">2789STDY5834875</strain>
    </source>
</reference>
<sequence length="101" mass="11922">MASRLELQTKLEELLGTRHVYYQSPASVKMEYPAIVYSLNNRDIRKADNSVYTANTRYTVTVIDKRPDNSVIDKLLELQYCSYDRQYISDNLYHDVLTLYF</sequence>